<dbReference type="EMBL" id="CAJNOQ010000520">
    <property type="protein sequence ID" value="CAF0810729.1"/>
    <property type="molecule type" value="Genomic_DNA"/>
</dbReference>
<evidence type="ECO:0000313" key="6">
    <source>
        <dbReference type="Proteomes" id="UP000663829"/>
    </source>
</evidence>
<dbReference type="Proteomes" id="UP000681722">
    <property type="component" value="Unassembled WGS sequence"/>
</dbReference>
<keyword evidence="6" id="KW-1185">Reference proteome</keyword>
<gene>
    <name evidence="2" type="ORF">GPM918_LOCUS4014</name>
    <name evidence="3" type="ORF">OVA965_LOCUS6091</name>
    <name evidence="4" type="ORF">SRO942_LOCUS4014</name>
    <name evidence="5" type="ORF">TMI583_LOCUS6087</name>
</gene>
<evidence type="ECO:0000313" key="3">
    <source>
        <dbReference type="EMBL" id="CAF0829937.1"/>
    </source>
</evidence>
<evidence type="ECO:0000313" key="5">
    <source>
        <dbReference type="EMBL" id="CAF3614437.1"/>
    </source>
</evidence>
<dbReference type="EMBL" id="CAJNOK010001788">
    <property type="protein sequence ID" value="CAF0829937.1"/>
    <property type="molecule type" value="Genomic_DNA"/>
</dbReference>
<dbReference type="AlphaFoldDB" id="A0A813TND0"/>
<comment type="caution">
    <text evidence="2">The sequence shown here is derived from an EMBL/GenBank/DDBJ whole genome shotgun (WGS) entry which is preliminary data.</text>
</comment>
<dbReference type="EMBL" id="CAJOBC010000520">
    <property type="protein sequence ID" value="CAF3596360.1"/>
    <property type="molecule type" value="Genomic_DNA"/>
</dbReference>
<proteinExistence type="predicted"/>
<evidence type="ECO:0000313" key="2">
    <source>
        <dbReference type="EMBL" id="CAF0810729.1"/>
    </source>
</evidence>
<dbReference type="Proteomes" id="UP000663829">
    <property type="component" value="Unassembled WGS sequence"/>
</dbReference>
<feature type="region of interest" description="Disordered" evidence="1">
    <location>
        <begin position="22"/>
        <end position="70"/>
    </location>
</feature>
<name>A0A813TND0_9BILA</name>
<feature type="compositionally biased region" description="Basic and acidic residues" evidence="1">
    <location>
        <begin position="22"/>
        <end position="48"/>
    </location>
</feature>
<dbReference type="Proteomes" id="UP000682733">
    <property type="component" value="Unassembled WGS sequence"/>
</dbReference>
<dbReference type="Proteomes" id="UP000677228">
    <property type="component" value="Unassembled WGS sequence"/>
</dbReference>
<evidence type="ECO:0000256" key="1">
    <source>
        <dbReference type="SAM" id="MobiDB-lite"/>
    </source>
</evidence>
<evidence type="ECO:0000313" key="4">
    <source>
        <dbReference type="EMBL" id="CAF3596360.1"/>
    </source>
</evidence>
<dbReference type="EMBL" id="CAJOBA010001788">
    <property type="protein sequence ID" value="CAF3614437.1"/>
    <property type="molecule type" value="Genomic_DNA"/>
</dbReference>
<reference evidence="2" key="1">
    <citation type="submission" date="2021-02" db="EMBL/GenBank/DDBJ databases">
        <authorList>
            <person name="Nowell W R."/>
        </authorList>
    </citation>
    <scope>NUCLEOTIDE SEQUENCE</scope>
</reference>
<sequence length="70" mass="7682">MQHAYYLPCTYIILLIADDGRGGDGAESLRDDPREVDFSKLDEIRGNDEAGSLRVDAREEAKDSPTPISG</sequence>
<accession>A0A813TND0</accession>
<organism evidence="2 6">
    <name type="scientific">Didymodactylos carnosus</name>
    <dbReference type="NCBI Taxonomy" id="1234261"/>
    <lineage>
        <taxon>Eukaryota</taxon>
        <taxon>Metazoa</taxon>
        <taxon>Spiralia</taxon>
        <taxon>Gnathifera</taxon>
        <taxon>Rotifera</taxon>
        <taxon>Eurotatoria</taxon>
        <taxon>Bdelloidea</taxon>
        <taxon>Philodinida</taxon>
        <taxon>Philodinidae</taxon>
        <taxon>Didymodactylos</taxon>
    </lineage>
</organism>
<protein>
    <submittedName>
        <fullName evidence="2">Uncharacterized protein</fullName>
    </submittedName>
</protein>